<organism evidence="13 14">
    <name type="scientific">Aquicella lusitana</name>
    <dbReference type="NCBI Taxonomy" id="254246"/>
    <lineage>
        <taxon>Bacteria</taxon>
        <taxon>Pseudomonadati</taxon>
        <taxon>Pseudomonadota</taxon>
        <taxon>Gammaproteobacteria</taxon>
        <taxon>Legionellales</taxon>
        <taxon>Coxiellaceae</taxon>
        <taxon>Aquicella</taxon>
    </lineage>
</organism>
<evidence type="ECO:0000256" key="1">
    <source>
        <dbReference type="ARBA" id="ARBA00006360"/>
    </source>
</evidence>
<dbReference type="EC" id="2.7.7.7" evidence="11"/>
<dbReference type="FunFam" id="3.40.50.300:FF:000014">
    <property type="entry name" value="DNA polymerase III subunit gamma/tau"/>
    <property type="match status" value="1"/>
</dbReference>
<keyword evidence="2 11" id="KW-0808">Transferase</keyword>
<dbReference type="Pfam" id="PF13177">
    <property type="entry name" value="DNA_pol3_delta2"/>
    <property type="match status" value="1"/>
</dbReference>
<dbReference type="NCBIfam" id="TIGR02397">
    <property type="entry name" value="dnaX_nterm"/>
    <property type="match status" value="1"/>
</dbReference>
<dbReference type="AlphaFoldDB" id="A0A370GZM9"/>
<dbReference type="InterPro" id="IPR022754">
    <property type="entry name" value="DNA_pol_III_gamma-3"/>
</dbReference>
<evidence type="ECO:0000313" key="14">
    <source>
        <dbReference type="Proteomes" id="UP000254720"/>
    </source>
</evidence>
<dbReference type="Gene3D" id="1.10.8.60">
    <property type="match status" value="1"/>
</dbReference>
<dbReference type="NCBIfam" id="NF004046">
    <property type="entry name" value="PRK05563.1"/>
    <property type="match status" value="1"/>
</dbReference>
<keyword evidence="4 11" id="KW-0235">DNA replication</keyword>
<dbReference type="Pfam" id="PF12169">
    <property type="entry name" value="DNA_pol3_gamma3"/>
    <property type="match status" value="1"/>
</dbReference>
<dbReference type="GO" id="GO:0006261">
    <property type="term" value="P:DNA-templated DNA replication"/>
    <property type="evidence" value="ECO:0007669"/>
    <property type="project" value="TreeGrafter"/>
</dbReference>
<comment type="similarity">
    <text evidence="1 11">Belongs to the DnaX/STICHEL family.</text>
</comment>
<dbReference type="InterPro" id="IPR050238">
    <property type="entry name" value="DNA_Rep/Repair_Clamp_Loader"/>
</dbReference>
<dbReference type="InterPro" id="IPR027417">
    <property type="entry name" value="P-loop_NTPase"/>
</dbReference>
<dbReference type="SUPFAM" id="SSF48019">
    <property type="entry name" value="post-AAA+ oligomerization domain-like"/>
    <property type="match status" value="1"/>
</dbReference>
<dbReference type="InterPro" id="IPR021029">
    <property type="entry name" value="DNA_pol_III_tau_dom-5"/>
</dbReference>
<keyword evidence="3 11" id="KW-0548">Nucleotidyltransferase</keyword>
<evidence type="ECO:0000256" key="10">
    <source>
        <dbReference type="ARBA" id="ARBA00049244"/>
    </source>
</evidence>
<comment type="function">
    <text evidence="11">DNA polymerase III is a complex, multichain enzyme responsible for most of the replicative synthesis in bacteria. This DNA polymerase also exhibits 3' to 5' exonuclease activity.</text>
</comment>
<dbReference type="FunFam" id="1.20.272.10:FF:000003">
    <property type="entry name" value="DNA polymerase III subunit gamma/tau"/>
    <property type="match status" value="1"/>
</dbReference>
<dbReference type="InterPro" id="IPR045085">
    <property type="entry name" value="HLD_clamp_pol_III_gamma_tau"/>
</dbReference>
<dbReference type="PRINTS" id="PR00300">
    <property type="entry name" value="CLPPROTEASEA"/>
</dbReference>
<evidence type="ECO:0000256" key="11">
    <source>
        <dbReference type="RuleBase" id="RU364063"/>
    </source>
</evidence>
<dbReference type="GO" id="GO:0046872">
    <property type="term" value="F:metal ion binding"/>
    <property type="evidence" value="ECO:0007669"/>
    <property type="project" value="UniProtKB-KW"/>
</dbReference>
<dbReference type="FunFam" id="1.10.8.60:FF:000013">
    <property type="entry name" value="DNA polymerase III subunit gamma/tau"/>
    <property type="match status" value="1"/>
</dbReference>
<proteinExistence type="inferred from homology"/>
<evidence type="ECO:0000256" key="9">
    <source>
        <dbReference type="ARBA" id="ARBA00022932"/>
    </source>
</evidence>
<dbReference type="SUPFAM" id="SSF52540">
    <property type="entry name" value="P-loop containing nucleoside triphosphate hydrolases"/>
    <property type="match status" value="1"/>
</dbReference>
<evidence type="ECO:0000256" key="7">
    <source>
        <dbReference type="ARBA" id="ARBA00022833"/>
    </source>
</evidence>
<gene>
    <name evidence="11" type="primary">dnaX</name>
    <name evidence="13" type="ORF">C8D86_1018</name>
</gene>
<protein>
    <recommendedName>
        <fullName evidence="11">DNA polymerase III subunit gamma/tau</fullName>
        <ecNumber evidence="11">2.7.7.7</ecNumber>
    </recommendedName>
</protein>
<dbReference type="Gene3D" id="1.20.272.10">
    <property type="match status" value="1"/>
</dbReference>
<feature type="domain" description="AAA+ ATPase" evidence="12">
    <location>
        <begin position="37"/>
        <end position="179"/>
    </location>
</feature>
<dbReference type="SMART" id="SM00382">
    <property type="entry name" value="AAA"/>
    <property type="match status" value="1"/>
</dbReference>
<evidence type="ECO:0000256" key="8">
    <source>
        <dbReference type="ARBA" id="ARBA00022840"/>
    </source>
</evidence>
<dbReference type="EMBL" id="QQAX01000001">
    <property type="protein sequence ID" value="RDI48731.1"/>
    <property type="molecule type" value="Genomic_DNA"/>
</dbReference>
<evidence type="ECO:0000256" key="6">
    <source>
        <dbReference type="ARBA" id="ARBA00022741"/>
    </source>
</evidence>
<name>A0A370GZM9_9COXI</name>
<dbReference type="InterPro" id="IPR003593">
    <property type="entry name" value="AAA+_ATPase"/>
</dbReference>
<sequence length="521" mass="57928">MSYQVLARKWRPKTFQDMVGQTPILRMLSNALEQKRIHHAYLFTGTRGVGKTTLGRILAKCLNCETGVTAQPCGTCHACRAIDAGQFLDLYEVDAASRTKVEDTRELLDNVLYPPTQGRYKIYLIDEVHMLSNHSFNALLKTLEEPPEHVKFLLATTDPKRLPITILSRCLQFHLKQITPQQIAKHLQHICEKETITHELPALDKLAKAADGSMRDALSLLDQAIAYGQGSVTSLDVNTMLGSMAYDDLLPLLDALAARNGKQVFDVIQHLAERAPDFQQMLEELTRIFHQIALVQIVPEAIATEEAIMQLAGRFTPEDIQLYYQIALLGKRDLPLAPTPQQGFEMTLLRMLAFKPVLSGDRQTEPAPGATAVISAVQPKTAPAPALEKKTEPAPTLNSLPAWRDMVPKLELAGMALALASNCVLESMTGNKIELLLSENHKPMLNLKLKERIAEALSRLLKQEIQLEIKVTSAPLVTPHKQQQQEQSEQLASAKEALLQDPKVKQLIEMYDATVEVSLVS</sequence>
<dbReference type="InterPro" id="IPR001270">
    <property type="entry name" value="ClpA/B"/>
</dbReference>
<evidence type="ECO:0000256" key="5">
    <source>
        <dbReference type="ARBA" id="ARBA00022723"/>
    </source>
</evidence>
<dbReference type="Gene3D" id="3.30.300.150">
    <property type="entry name" value="DNA polymerase III, tau subunit, domain V"/>
    <property type="match status" value="1"/>
</dbReference>
<keyword evidence="5" id="KW-0479">Metal-binding</keyword>
<evidence type="ECO:0000256" key="4">
    <source>
        <dbReference type="ARBA" id="ARBA00022705"/>
    </source>
</evidence>
<accession>A0A370GZM9</accession>
<dbReference type="OrthoDB" id="9810148at2"/>
<dbReference type="InterPro" id="IPR008921">
    <property type="entry name" value="DNA_pol3_clamp-load_cplx_C"/>
</dbReference>
<dbReference type="GO" id="GO:0005524">
    <property type="term" value="F:ATP binding"/>
    <property type="evidence" value="ECO:0007669"/>
    <property type="project" value="UniProtKB-KW"/>
</dbReference>
<dbReference type="PANTHER" id="PTHR11669">
    <property type="entry name" value="REPLICATION FACTOR C / DNA POLYMERASE III GAMMA-TAU SUBUNIT"/>
    <property type="match status" value="1"/>
</dbReference>
<dbReference type="Proteomes" id="UP000254720">
    <property type="component" value="Unassembled WGS sequence"/>
</dbReference>
<dbReference type="Pfam" id="PF22608">
    <property type="entry name" value="DNAX_ATPase_lid"/>
    <property type="match status" value="1"/>
</dbReference>
<dbReference type="PANTHER" id="PTHR11669:SF0">
    <property type="entry name" value="PROTEIN STICHEL-LIKE 2"/>
    <property type="match status" value="1"/>
</dbReference>
<comment type="catalytic activity">
    <reaction evidence="10 11">
        <text>DNA(n) + a 2'-deoxyribonucleoside 5'-triphosphate = DNA(n+1) + diphosphate</text>
        <dbReference type="Rhea" id="RHEA:22508"/>
        <dbReference type="Rhea" id="RHEA-COMP:17339"/>
        <dbReference type="Rhea" id="RHEA-COMP:17340"/>
        <dbReference type="ChEBI" id="CHEBI:33019"/>
        <dbReference type="ChEBI" id="CHEBI:61560"/>
        <dbReference type="ChEBI" id="CHEBI:173112"/>
        <dbReference type="EC" id="2.7.7.7"/>
    </reaction>
</comment>
<keyword evidence="8 11" id="KW-0067">ATP-binding</keyword>
<dbReference type="GO" id="GO:0003887">
    <property type="term" value="F:DNA-directed DNA polymerase activity"/>
    <property type="evidence" value="ECO:0007669"/>
    <property type="project" value="UniProtKB-KW"/>
</dbReference>
<dbReference type="CDD" id="cd18137">
    <property type="entry name" value="HLD_clamp_pol_III_gamma_tau"/>
    <property type="match status" value="1"/>
</dbReference>
<evidence type="ECO:0000259" key="12">
    <source>
        <dbReference type="SMART" id="SM00382"/>
    </source>
</evidence>
<evidence type="ECO:0000256" key="2">
    <source>
        <dbReference type="ARBA" id="ARBA00022679"/>
    </source>
</evidence>
<comment type="subunit">
    <text evidence="11">DNA polymerase III contains a core (composed of alpha, epsilon and theta chains) that associates with a tau subunit. This core dimerizes to form the POLIII' complex. PolIII' associates with the gamma complex (composed of gamma, delta, delta', psi and chi chains) and with the beta chain to form the complete DNA polymerase III complex.</text>
</comment>
<keyword evidence="6 11" id="KW-0547">Nucleotide-binding</keyword>
<dbReference type="GO" id="GO:0003677">
    <property type="term" value="F:DNA binding"/>
    <property type="evidence" value="ECO:0007669"/>
    <property type="project" value="InterPro"/>
</dbReference>
<dbReference type="CDD" id="cd00009">
    <property type="entry name" value="AAA"/>
    <property type="match status" value="1"/>
</dbReference>
<evidence type="ECO:0000256" key="3">
    <source>
        <dbReference type="ARBA" id="ARBA00022695"/>
    </source>
</evidence>
<keyword evidence="9 11" id="KW-0239">DNA-directed DNA polymerase</keyword>
<reference evidence="13 14" key="1">
    <citation type="submission" date="2018-07" db="EMBL/GenBank/DDBJ databases">
        <title>Genomic Encyclopedia of Type Strains, Phase IV (KMG-IV): sequencing the most valuable type-strain genomes for metagenomic binning, comparative biology and taxonomic classification.</title>
        <authorList>
            <person name="Goeker M."/>
        </authorList>
    </citation>
    <scope>NUCLEOTIDE SEQUENCE [LARGE SCALE GENOMIC DNA]</scope>
    <source>
        <strain evidence="13 14">DSM 16500</strain>
    </source>
</reference>
<keyword evidence="14" id="KW-1185">Reference proteome</keyword>
<dbReference type="GO" id="GO:0009360">
    <property type="term" value="C:DNA polymerase III complex"/>
    <property type="evidence" value="ECO:0007669"/>
    <property type="project" value="InterPro"/>
</dbReference>
<dbReference type="Gene3D" id="3.40.50.300">
    <property type="entry name" value="P-loop containing nucleotide triphosphate hydrolases"/>
    <property type="match status" value="1"/>
</dbReference>
<dbReference type="NCBIfam" id="NF005942">
    <property type="entry name" value="PRK07994.1"/>
    <property type="match status" value="1"/>
</dbReference>
<keyword evidence="7" id="KW-0862">Zinc</keyword>
<dbReference type="Pfam" id="PF12170">
    <property type="entry name" value="DNA_pol3_tau_5"/>
    <property type="match status" value="1"/>
</dbReference>
<comment type="caution">
    <text evidence="13">The sequence shown here is derived from an EMBL/GenBank/DDBJ whole genome shotgun (WGS) entry which is preliminary data.</text>
</comment>
<dbReference type="InterPro" id="IPR038249">
    <property type="entry name" value="PolIII_tau_V_sf"/>
</dbReference>
<dbReference type="InterPro" id="IPR012763">
    <property type="entry name" value="DNA_pol_III_sug/sutau_N"/>
</dbReference>
<dbReference type="RefSeq" id="WP_114833248.1">
    <property type="nucleotide sequence ID" value="NZ_LR699114.1"/>
</dbReference>
<evidence type="ECO:0000313" key="13">
    <source>
        <dbReference type="EMBL" id="RDI48731.1"/>
    </source>
</evidence>